<dbReference type="OrthoDB" id="95800at2"/>
<gene>
    <name evidence="2" type="ORF">C0J00_10185</name>
</gene>
<keyword evidence="1" id="KW-1133">Transmembrane helix</keyword>
<evidence type="ECO:0008006" key="4">
    <source>
        <dbReference type="Google" id="ProtNLM"/>
    </source>
</evidence>
<dbReference type="Pfam" id="PF22564">
    <property type="entry name" value="HAAS"/>
    <property type="match status" value="1"/>
</dbReference>
<keyword evidence="1" id="KW-0472">Membrane</keyword>
<dbReference type="KEGG" id="splr:C0J00_10185"/>
<reference evidence="2 3" key="1">
    <citation type="submission" date="2017-12" db="EMBL/GenBank/DDBJ databases">
        <authorList>
            <person name="Hurst M.R.H."/>
        </authorList>
    </citation>
    <scope>NUCLEOTIDE SEQUENCE [LARGE SCALE GENOMIC DNA]</scope>
    <source>
        <strain evidence="2 3">TH11417</strain>
    </source>
</reference>
<evidence type="ECO:0000256" key="1">
    <source>
        <dbReference type="SAM" id="Phobius"/>
    </source>
</evidence>
<feature type="transmembrane region" description="Helical" evidence="1">
    <location>
        <begin position="147"/>
        <end position="169"/>
    </location>
</feature>
<dbReference type="AlphaFoldDB" id="A0A2L0D6J7"/>
<reference evidence="2 3" key="2">
    <citation type="submission" date="2018-02" db="EMBL/GenBank/DDBJ databases">
        <title>Whole genome sequencing analysis of Streptococcus pluranimalium isolated from cattle infected mastitis in China.</title>
        <authorList>
            <person name="Zhang J.-R."/>
            <person name="Hu G.-Z."/>
        </authorList>
    </citation>
    <scope>NUCLEOTIDE SEQUENCE [LARGE SCALE GENOMIC DNA]</scope>
    <source>
        <strain evidence="2 3">TH11417</strain>
    </source>
</reference>
<protein>
    <recommendedName>
        <fullName evidence="4">DUF1700 domain-containing protein</fullName>
    </recommendedName>
</protein>
<dbReference type="Proteomes" id="UP000238956">
    <property type="component" value="Chromosome"/>
</dbReference>
<keyword evidence="1" id="KW-0812">Transmembrane</keyword>
<name>A0A2L0D6J7_9STRE</name>
<feature type="transmembrane region" description="Helical" evidence="1">
    <location>
        <begin position="109"/>
        <end position="135"/>
    </location>
</feature>
<dbReference type="GeneID" id="98394276"/>
<evidence type="ECO:0000313" key="3">
    <source>
        <dbReference type="Proteomes" id="UP000238956"/>
    </source>
</evidence>
<sequence>MTRTEYLKQLDKYLHRLPEEDYQEAMDYFTEYFDEAGPENEGHVMEELGTPKEAAQDILNALWDKKENQEDDSQKSRAKTLWIALLALFAAPLALPIILLVVGLIIAAVAIIFAFVVTALALLVAGIAVLAVLIWESFTLVPHSLAAAALGVGTGLLILGIGILLWLFFMALAKAMTRILLAIISRLTKKGQAS</sequence>
<proteinExistence type="predicted"/>
<accession>A0A2L0D6J7</accession>
<dbReference type="RefSeq" id="WP_104968744.1">
    <property type="nucleotide sequence ID" value="NZ_CP025536.1"/>
</dbReference>
<feature type="transmembrane region" description="Helical" evidence="1">
    <location>
        <begin position="81"/>
        <end position="102"/>
    </location>
</feature>
<organism evidence="2 3">
    <name type="scientific">Streptococcus pluranimalium</name>
    <dbReference type="NCBI Taxonomy" id="82348"/>
    <lineage>
        <taxon>Bacteria</taxon>
        <taxon>Bacillati</taxon>
        <taxon>Bacillota</taxon>
        <taxon>Bacilli</taxon>
        <taxon>Lactobacillales</taxon>
        <taxon>Streptococcaceae</taxon>
        <taxon>Streptococcus</taxon>
    </lineage>
</organism>
<keyword evidence="3" id="KW-1185">Reference proteome</keyword>
<dbReference type="EMBL" id="CP025536">
    <property type="protein sequence ID" value="AUW97442.1"/>
    <property type="molecule type" value="Genomic_DNA"/>
</dbReference>
<evidence type="ECO:0000313" key="2">
    <source>
        <dbReference type="EMBL" id="AUW97442.1"/>
    </source>
</evidence>